<dbReference type="AlphaFoldDB" id="A0A3N1PSA1"/>
<dbReference type="InterPro" id="IPR000835">
    <property type="entry name" value="HTH_MarR-typ"/>
</dbReference>
<evidence type="ECO:0000256" key="3">
    <source>
        <dbReference type="ARBA" id="ARBA00023163"/>
    </source>
</evidence>
<evidence type="ECO:0000256" key="1">
    <source>
        <dbReference type="ARBA" id="ARBA00023015"/>
    </source>
</evidence>
<dbReference type="PROSITE" id="PS50995">
    <property type="entry name" value="HTH_MARR_2"/>
    <property type="match status" value="1"/>
</dbReference>
<protein>
    <submittedName>
        <fullName evidence="5">DNA-binding MarR family transcriptional regulator</fullName>
    </submittedName>
</protein>
<sequence>MPNSPSLELTLSALRNQMRQALNRSLGEQGIALSPPQTQLLQLVASHSGICAKALAERTGRDKATITRMLGPLLAEGHILRSADPADGRRQCLSLSASGQQLAEACIKARRQVHETVFSPLSEAEKVQVATLLEKCLNR</sequence>
<dbReference type="STRING" id="584787.GCA_001247655_02422"/>
<keyword evidence="6" id="KW-1185">Reference proteome</keyword>
<dbReference type="GO" id="GO:0003677">
    <property type="term" value="F:DNA binding"/>
    <property type="evidence" value="ECO:0007669"/>
    <property type="project" value="UniProtKB-KW"/>
</dbReference>
<dbReference type="GO" id="GO:0003700">
    <property type="term" value="F:DNA-binding transcription factor activity"/>
    <property type="evidence" value="ECO:0007669"/>
    <property type="project" value="InterPro"/>
</dbReference>
<dbReference type="InterPro" id="IPR036388">
    <property type="entry name" value="WH-like_DNA-bd_sf"/>
</dbReference>
<feature type="domain" description="HTH marR-type" evidence="4">
    <location>
        <begin position="4"/>
        <end position="138"/>
    </location>
</feature>
<dbReference type="InterPro" id="IPR036390">
    <property type="entry name" value="WH_DNA-bd_sf"/>
</dbReference>
<dbReference type="PANTHER" id="PTHR33164:SF95">
    <property type="entry name" value="TRANSCRIPTIONAL REGULATOR"/>
    <property type="match status" value="1"/>
</dbReference>
<dbReference type="GO" id="GO:0006950">
    <property type="term" value="P:response to stress"/>
    <property type="evidence" value="ECO:0007669"/>
    <property type="project" value="TreeGrafter"/>
</dbReference>
<keyword evidence="3" id="KW-0804">Transcription</keyword>
<dbReference type="RefSeq" id="WP_123420604.1">
    <property type="nucleotide sequence ID" value="NZ_RJUL01000002.1"/>
</dbReference>
<dbReference type="Gene3D" id="1.10.10.10">
    <property type="entry name" value="Winged helix-like DNA-binding domain superfamily/Winged helix DNA-binding domain"/>
    <property type="match status" value="1"/>
</dbReference>
<dbReference type="InterPro" id="IPR039422">
    <property type="entry name" value="MarR/SlyA-like"/>
</dbReference>
<dbReference type="PANTHER" id="PTHR33164">
    <property type="entry name" value="TRANSCRIPTIONAL REGULATOR, MARR FAMILY"/>
    <property type="match status" value="1"/>
</dbReference>
<dbReference type="InterPro" id="IPR023187">
    <property type="entry name" value="Tscrpt_reg_MarR-type_CS"/>
</dbReference>
<keyword evidence="1" id="KW-0805">Transcription regulation</keyword>
<dbReference type="Pfam" id="PF01047">
    <property type="entry name" value="MarR"/>
    <property type="match status" value="1"/>
</dbReference>
<reference evidence="5 6" key="1">
    <citation type="submission" date="2018-11" db="EMBL/GenBank/DDBJ databases">
        <title>Genomic Encyclopedia of Type Strains, Phase IV (KMG-IV): sequencing the most valuable type-strain genomes for metagenomic binning, comparative biology and taxonomic classification.</title>
        <authorList>
            <person name="Goeker M."/>
        </authorList>
    </citation>
    <scope>NUCLEOTIDE SEQUENCE [LARGE SCALE GENOMIC DNA]</scope>
    <source>
        <strain evidence="5 6">DSM 21945</strain>
    </source>
</reference>
<evidence type="ECO:0000313" key="6">
    <source>
        <dbReference type="Proteomes" id="UP000268033"/>
    </source>
</evidence>
<evidence type="ECO:0000313" key="5">
    <source>
        <dbReference type="EMBL" id="ROQ29647.1"/>
    </source>
</evidence>
<proteinExistence type="predicted"/>
<keyword evidence="2 5" id="KW-0238">DNA-binding</keyword>
<evidence type="ECO:0000256" key="2">
    <source>
        <dbReference type="ARBA" id="ARBA00023125"/>
    </source>
</evidence>
<organism evidence="5 6">
    <name type="scientific">Gallaecimonas pentaromativorans</name>
    <dbReference type="NCBI Taxonomy" id="584787"/>
    <lineage>
        <taxon>Bacteria</taxon>
        <taxon>Pseudomonadati</taxon>
        <taxon>Pseudomonadota</taxon>
        <taxon>Gammaproteobacteria</taxon>
        <taxon>Enterobacterales</taxon>
        <taxon>Gallaecimonadaceae</taxon>
        <taxon>Gallaecimonas</taxon>
    </lineage>
</organism>
<name>A0A3N1PSA1_9GAMM</name>
<dbReference type="Proteomes" id="UP000268033">
    <property type="component" value="Unassembled WGS sequence"/>
</dbReference>
<dbReference type="SUPFAM" id="SSF46785">
    <property type="entry name" value="Winged helix' DNA-binding domain"/>
    <property type="match status" value="1"/>
</dbReference>
<comment type="caution">
    <text evidence="5">The sequence shown here is derived from an EMBL/GenBank/DDBJ whole genome shotgun (WGS) entry which is preliminary data.</text>
</comment>
<gene>
    <name evidence="5" type="ORF">EDC28_10211</name>
</gene>
<accession>A0A3N1PSA1</accession>
<dbReference type="PROSITE" id="PS01117">
    <property type="entry name" value="HTH_MARR_1"/>
    <property type="match status" value="1"/>
</dbReference>
<evidence type="ECO:0000259" key="4">
    <source>
        <dbReference type="PROSITE" id="PS50995"/>
    </source>
</evidence>
<dbReference type="EMBL" id="RJUL01000002">
    <property type="protein sequence ID" value="ROQ29647.1"/>
    <property type="molecule type" value="Genomic_DNA"/>
</dbReference>
<dbReference type="SMART" id="SM00347">
    <property type="entry name" value="HTH_MARR"/>
    <property type="match status" value="1"/>
</dbReference>